<evidence type="ECO:0000259" key="6">
    <source>
        <dbReference type="PROSITE" id="PS50089"/>
    </source>
</evidence>
<feature type="domain" description="RING-type" evidence="6">
    <location>
        <begin position="686"/>
        <end position="731"/>
    </location>
</feature>
<dbReference type="Pfam" id="PF00628">
    <property type="entry name" value="PHD"/>
    <property type="match status" value="1"/>
</dbReference>
<dbReference type="InterPro" id="IPR019786">
    <property type="entry name" value="Zinc_finger_PHD-type_CS"/>
</dbReference>
<protein>
    <recommendedName>
        <fullName evidence="6">RING-type domain-containing protein</fullName>
    </recommendedName>
</protein>
<dbReference type="AlphaFoldDB" id="A0A8K1CFY0"/>
<accession>A0A8K1CFY0</accession>
<dbReference type="Gene3D" id="2.60.120.650">
    <property type="entry name" value="Cupin"/>
    <property type="match status" value="1"/>
</dbReference>
<proteinExistence type="predicted"/>
<dbReference type="SMART" id="SM00249">
    <property type="entry name" value="PHD"/>
    <property type="match status" value="1"/>
</dbReference>
<name>A0A8K1CFY0_PYTOL</name>
<feature type="compositionally biased region" description="Polar residues" evidence="5">
    <location>
        <begin position="566"/>
        <end position="588"/>
    </location>
</feature>
<keyword evidence="8" id="KW-1185">Reference proteome</keyword>
<dbReference type="PROSITE" id="PS01359">
    <property type="entry name" value="ZF_PHD_1"/>
    <property type="match status" value="1"/>
</dbReference>
<sequence>MADPLDLEAQHAVATTTSTAPDTHPDAMCICGEPAGHEFLIECHYCSNWFHGKCMNVSELDAMAIIKFACLVCSKQGNDTIKYQGNNGMIGELDDLTYAPLPIQRQFAAYTADDYSNGMVPSGFSQTAHRKNTEVFRRSLRAALYARSGVRMIASQELNASYFKYNRFQEPLLVVDGSWSVAGLGKPMPVIGIQDIGALLAANSCTVRSVDIGSQEGFQLSTTGWNARLANPSPESPLNAQFRVLETGFRQEVAAPVAVTEIDWHYVLPSSNGTNARVPNPEIYGTLCGAGTFHDFTVSPDTKSTWISVSNGEISVFLIEPTTGNVRAFRDWKSSTREPPAAVFLAERVEQCIKCDVKSMATLVIPSGWIYAIYAEHGGSYFSGFFGNTVTLTTQLDVWRELEEDAQIARQWHDLSFPHGWSSLASPALSPTPPFNAQLWSAVCHYINELAHMDNNLRVHPMEREELRRVLPRLRMWSQSPRAITRQDNVSWLPSSQQDAENLLDQLEQALGPEDAHATSNGTNGISSKMTMLSSLSNGNDASYLYQNEVMDSVTHGPEDDMWNGASPTPFQQSTNGSTPTTNQGTSQGMWDYASYHQQQHNHALDAMVNSSYFHSQLTDNSSFATTLQHNPYAQTQQASNTFGAFLDAGGSSSTANSSLGLTQSGLSLVGVGADVDGQMRHRASCHRCGNLRKKNVRCPKCPHIFCQKCAEKMLEEHGEGVFVEGCPVCKELCCCGKNRSMMCPRKFHCYKKCPATKRPSA</sequence>
<evidence type="ECO:0000256" key="1">
    <source>
        <dbReference type="ARBA" id="ARBA00022723"/>
    </source>
</evidence>
<gene>
    <name evidence="7" type="ORF">Poli38472_009791</name>
</gene>
<comment type="caution">
    <text evidence="7">The sequence shown here is derived from an EMBL/GenBank/DDBJ whole genome shotgun (WGS) entry which is preliminary data.</text>
</comment>
<dbReference type="InterPro" id="IPR001965">
    <property type="entry name" value="Znf_PHD"/>
</dbReference>
<evidence type="ECO:0000256" key="5">
    <source>
        <dbReference type="SAM" id="MobiDB-lite"/>
    </source>
</evidence>
<dbReference type="SUPFAM" id="SSF57903">
    <property type="entry name" value="FYVE/PHD zinc finger"/>
    <property type="match status" value="1"/>
</dbReference>
<dbReference type="OrthoDB" id="436852at2759"/>
<dbReference type="InterPro" id="IPR017907">
    <property type="entry name" value="Znf_RING_CS"/>
</dbReference>
<dbReference type="PROSITE" id="PS00518">
    <property type="entry name" value="ZF_RING_1"/>
    <property type="match status" value="1"/>
</dbReference>
<dbReference type="InterPro" id="IPR001841">
    <property type="entry name" value="Znf_RING"/>
</dbReference>
<evidence type="ECO:0000256" key="2">
    <source>
        <dbReference type="ARBA" id="ARBA00022771"/>
    </source>
</evidence>
<keyword evidence="1" id="KW-0479">Metal-binding</keyword>
<keyword evidence="3" id="KW-0862">Zinc</keyword>
<dbReference type="InterPro" id="IPR011011">
    <property type="entry name" value="Znf_FYVE_PHD"/>
</dbReference>
<keyword evidence="2 4" id="KW-0863">Zinc-finger</keyword>
<dbReference type="InterPro" id="IPR019787">
    <property type="entry name" value="Znf_PHD-finger"/>
</dbReference>
<evidence type="ECO:0000256" key="4">
    <source>
        <dbReference type="PROSITE-ProRule" id="PRU00175"/>
    </source>
</evidence>
<dbReference type="PROSITE" id="PS50089">
    <property type="entry name" value="ZF_RING_2"/>
    <property type="match status" value="1"/>
</dbReference>
<dbReference type="Gene3D" id="3.30.40.10">
    <property type="entry name" value="Zinc/RING finger domain, C3HC4 (zinc finger)"/>
    <property type="match status" value="1"/>
</dbReference>
<dbReference type="Proteomes" id="UP000794436">
    <property type="component" value="Unassembled WGS sequence"/>
</dbReference>
<dbReference type="InterPro" id="IPR050690">
    <property type="entry name" value="JHDM1_Histone_Demethylase"/>
</dbReference>
<evidence type="ECO:0000256" key="3">
    <source>
        <dbReference type="ARBA" id="ARBA00022833"/>
    </source>
</evidence>
<dbReference type="PANTHER" id="PTHR23123">
    <property type="entry name" value="PHD/F-BOX CONTAINING PROTEIN"/>
    <property type="match status" value="1"/>
</dbReference>
<evidence type="ECO:0000313" key="7">
    <source>
        <dbReference type="EMBL" id="TMW62298.1"/>
    </source>
</evidence>
<evidence type="ECO:0000313" key="8">
    <source>
        <dbReference type="Proteomes" id="UP000794436"/>
    </source>
</evidence>
<feature type="region of interest" description="Disordered" evidence="5">
    <location>
        <begin position="555"/>
        <end position="588"/>
    </location>
</feature>
<organism evidence="7 8">
    <name type="scientific">Pythium oligandrum</name>
    <name type="common">Mycoparasitic fungus</name>
    <dbReference type="NCBI Taxonomy" id="41045"/>
    <lineage>
        <taxon>Eukaryota</taxon>
        <taxon>Sar</taxon>
        <taxon>Stramenopiles</taxon>
        <taxon>Oomycota</taxon>
        <taxon>Peronosporomycetes</taxon>
        <taxon>Pythiales</taxon>
        <taxon>Pythiaceae</taxon>
        <taxon>Pythium</taxon>
    </lineage>
</organism>
<dbReference type="GO" id="GO:0008270">
    <property type="term" value="F:zinc ion binding"/>
    <property type="evidence" value="ECO:0007669"/>
    <property type="project" value="UniProtKB-KW"/>
</dbReference>
<dbReference type="EMBL" id="SPLM01000074">
    <property type="protein sequence ID" value="TMW62298.1"/>
    <property type="molecule type" value="Genomic_DNA"/>
</dbReference>
<dbReference type="InterPro" id="IPR013083">
    <property type="entry name" value="Znf_RING/FYVE/PHD"/>
</dbReference>
<reference evidence="7" key="1">
    <citation type="submission" date="2019-03" db="EMBL/GenBank/DDBJ databases">
        <title>Long read genome sequence of the mycoparasitic Pythium oligandrum ATCC 38472 isolated from sugarbeet rhizosphere.</title>
        <authorList>
            <person name="Gaulin E."/>
        </authorList>
    </citation>
    <scope>NUCLEOTIDE SEQUENCE</scope>
    <source>
        <strain evidence="7">ATCC 38472_TT</strain>
    </source>
</reference>